<evidence type="ECO:0000256" key="2">
    <source>
        <dbReference type="ARBA" id="ARBA00023125"/>
    </source>
</evidence>
<evidence type="ECO:0000313" key="7">
    <source>
        <dbReference type="Proteomes" id="UP000765160"/>
    </source>
</evidence>
<reference evidence="6 7" key="1">
    <citation type="submission" date="2020-03" db="EMBL/GenBank/DDBJ databases">
        <title>Roseomonas selenitidurans sp. nov. isolated from soil.</title>
        <authorList>
            <person name="Liu H."/>
        </authorList>
    </citation>
    <scope>NUCLEOTIDE SEQUENCE [LARGE SCALE GENOMIC DNA]</scope>
    <source>
        <strain evidence="6 7">JCM 15073</strain>
    </source>
</reference>
<dbReference type="Gene3D" id="1.10.10.10">
    <property type="entry name" value="Winged helix-like DNA-binding domain superfamily/Winged helix DNA-binding domain"/>
    <property type="match status" value="1"/>
</dbReference>
<evidence type="ECO:0000313" key="6">
    <source>
        <dbReference type="EMBL" id="NKE43815.1"/>
    </source>
</evidence>
<evidence type="ECO:0000256" key="1">
    <source>
        <dbReference type="ARBA" id="ARBA00023015"/>
    </source>
</evidence>
<sequence>MDHPETLTPEPQPDATATSSIQVLDRVVRLLERLGEAGDGGEQLSRLATGLGLSASTVHRLLAALEQHGWVDREEATRRHRLGTRLIALAGRAADGSGLRRLCRPALLRIAAETQETTFLIVRSGLNAVVVDRQEGSYVIESLTQGTGGLLPLGIGSGSLAILACQPAAEVEAILAANAPRYREYGTTVEAVRGSLGGIREQGYMLANGSLIQGLSVIAMPIRPPGRDVTAAIAINFITTRLEPANRQAWLTLLKQEVQSIEAGMSLPPRRTRHSRNGET</sequence>
<keyword evidence="2" id="KW-0238">DNA-binding</keyword>
<keyword evidence="7" id="KW-1185">Reference proteome</keyword>
<accession>A0ABX1ETH5</accession>
<organism evidence="6 7">
    <name type="scientific">Falsiroseomonas frigidaquae</name>
    <dbReference type="NCBI Taxonomy" id="487318"/>
    <lineage>
        <taxon>Bacteria</taxon>
        <taxon>Pseudomonadati</taxon>
        <taxon>Pseudomonadota</taxon>
        <taxon>Alphaproteobacteria</taxon>
        <taxon>Acetobacterales</taxon>
        <taxon>Roseomonadaceae</taxon>
        <taxon>Falsiroseomonas</taxon>
    </lineage>
</organism>
<dbReference type="InterPro" id="IPR036388">
    <property type="entry name" value="WH-like_DNA-bd_sf"/>
</dbReference>
<feature type="domain" description="IclR-ED" evidence="5">
    <location>
        <begin position="85"/>
        <end position="267"/>
    </location>
</feature>
<evidence type="ECO:0000259" key="5">
    <source>
        <dbReference type="PROSITE" id="PS51078"/>
    </source>
</evidence>
<keyword evidence="1" id="KW-0805">Transcription regulation</keyword>
<dbReference type="EMBL" id="JAAVTX010000001">
    <property type="protein sequence ID" value="NKE43815.1"/>
    <property type="molecule type" value="Genomic_DNA"/>
</dbReference>
<proteinExistence type="predicted"/>
<feature type="domain" description="HTH iclR-type" evidence="4">
    <location>
        <begin position="21"/>
        <end position="84"/>
    </location>
</feature>
<dbReference type="InterPro" id="IPR036390">
    <property type="entry name" value="WH_DNA-bd_sf"/>
</dbReference>
<dbReference type="Gene3D" id="3.30.450.40">
    <property type="match status" value="1"/>
</dbReference>
<keyword evidence="3" id="KW-0804">Transcription</keyword>
<dbReference type="InterPro" id="IPR029016">
    <property type="entry name" value="GAF-like_dom_sf"/>
</dbReference>
<name>A0ABX1ETH5_9PROT</name>
<dbReference type="PROSITE" id="PS51077">
    <property type="entry name" value="HTH_ICLR"/>
    <property type="match status" value="1"/>
</dbReference>
<evidence type="ECO:0000259" key="4">
    <source>
        <dbReference type="PROSITE" id="PS51077"/>
    </source>
</evidence>
<dbReference type="SUPFAM" id="SSF55781">
    <property type="entry name" value="GAF domain-like"/>
    <property type="match status" value="1"/>
</dbReference>
<dbReference type="PANTHER" id="PTHR30136:SF39">
    <property type="entry name" value="TRANSCRIPTIONAL REGULATORY PROTEIN"/>
    <property type="match status" value="1"/>
</dbReference>
<dbReference type="Proteomes" id="UP000765160">
    <property type="component" value="Unassembled WGS sequence"/>
</dbReference>
<dbReference type="InterPro" id="IPR050707">
    <property type="entry name" value="HTH_MetabolicPath_Reg"/>
</dbReference>
<dbReference type="Pfam" id="PF09339">
    <property type="entry name" value="HTH_IclR"/>
    <property type="match status" value="1"/>
</dbReference>
<evidence type="ECO:0000256" key="3">
    <source>
        <dbReference type="ARBA" id="ARBA00023163"/>
    </source>
</evidence>
<dbReference type="SUPFAM" id="SSF46785">
    <property type="entry name" value="Winged helix' DNA-binding domain"/>
    <property type="match status" value="1"/>
</dbReference>
<dbReference type="PROSITE" id="PS51078">
    <property type="entry name" value="ICLR_ED"/>
    <property type="match status" value="1"/>
</dbReference>
<comment type="caution">
    <text evidence="6">The sequence shown here is derived from an EMBL/GenBank/DDBJ whole genome shotgun (WGS) entry which is preliminary data.</text>
</comment>
<protein>
    <submittedName>
        <fullName evidence="6">IclR family transcriptional regulator</fullName>
    </submittedName>
</protein>
<dbReference type="RefSeq" id="WP_168047134.1">
    <property type="nucleotide sequence ID" value="NZ_JAATJR010000001.1"/>
</dbReference>
<gene>
    <name evidence="6" type="ORF">HB662_03430</name>
</gene>
<dbReference type="SMART" id="SM00346">
    <property type="entry name" value="HTH_ICLR"/>
    <property type="match status" value="1"/>
</dbReference>
<dbReference type="Pfam" id="PF01614">
    <property type="entry name" value="IclR_C"/>
    <property type="match status" value="1"/>
</dbReference>
<dbReference type="InterPro" id="IPR014757">
    <property type="entry name" value="Tscrpt_reg_IclR_C"/>
</dbReference>
<dbReference type="InterPro" id="IPR005471">
    <property type="entry name" value="Tscrpt_reg_IclR_N"/>
</dbReference>
<dbReference type="PANTHER" id="PTHR30136">
    <property type="entry name" value="HELIX-TURN-HELIX TRANSCRIPTIONAL REGULATOR, ICLR FAMILY"/>
    <property type="match status" value="1"/>
</dbReference>